<reference evidence="3" key="1">
    <citation type="journal article" date="2015" name="Nat. Genet.">
        <title>The genome and transcriptome of the zoonotic hookworm Ancylostoma ceylanicum identify infection-specific gene families.</title>
        <authorList>
            <person name="Schwarz E.M."/>
            <person name="Hu Y."/>
            <person name="Antoshechkin I."/>
            <person name="Miller M.M."/>
            <person name="Sternberg P.W."/>
            <person name="Aroian R.V."/>
        </authorList>
    </citation>
    <scope>NUCLEOTIDE SEQUENCE</scope>
    <source>
        <strain evidence="3">HY135</strain>
    </source>
</reference>
<proteinExistence type="predicted"/>
<organism evidence="2 3">
    <name type="scientific">Ancylostoma ceylanicum</name>
    <dbReference type="NCBI Taxonomy" id="53326"/>
    <lineage>
        <taxon>Eukaryota</taxon>
        <taxon>Metazoa</taxon>
        <taxon>Ecdysozoa</taxon>
        <taxon>Nematoda</taxon>
        <taxon>Chromadorea</taxon>
        <taxon>Rhabditida</taxon>
        <taxon>Rhabditina</taxon>
        <taxon>Rhabditomorpha</taxon>
        <taxon>Strongyloidea</taxon>
        <taxon>Ancylostomatidae</taxon>
        <taxon>Ancylostomatinae</taxon>
        <taxon>Ancylostoma</taxon>
    </lineage>
</organism>
<dbReference type="OrthoDB" id="5870827at2759"/>
<feature type="chain" id="PRO_5001486431" evidence="1">
    <location>
        <begin position="23"/>
        <end position="549"/>
    </location>
</feature>
<comment type="caution">
    <text evidence="2">The sequence shown here is derived from an EMBL/GenBank/DDBJ whole genome shotgun (WGS) entry which is preliminary data.</text>
</comment>
<dbReference type="AlphaFoldDB" id="A0A016SI98"/>
<keyword evidence="3" id="KW-1185">Reference proteome</keyword>
<evidence type="ECO:0000313" key="3">
    <source>
        <dbReference type="Proteomes" id="UP000024635"/>
    </source>
</evidence>
<evidence type="ECO:0000313" key="2">
    <source>
        <dbReference type="EMBL" id="EYB90438.1"/>
    </source>
</evidence>
<protein>
    <submittedName>
        <fullName evidence="2">Uncharacterized protein</fullName>
    </submittedName>
</protein>
<feature type="signal peptide" evidence="1">
    <location>
        <begin position="1"/>
        <end position="22"/>
    </location>
</feature>
<gene>
    <name evidence="2" type="primary">Acey_s0220.g2522</name>
    <name evidence="2" type="ORF">Y032_0220g2522</name>
</gene>
<accession>A0A016SI98</accession>
<dbReference type="EMBL" id="JARK01001556">
    <property type="protein sequence ID" value="EYB90438.1"/>
    <property type="molecule type" value="Genomic_DNA"/>
</dbReference>
<name>A0A016SI98_9BILA</name>
<keyword evidence="1" id="KW-0732">Signal</keyword>
<evidence type="ECO:0000256" key="1">
    <source>
        <dbReference type="SAM" id="SignalP"/>
    </source>
</evidence>
<sequence length="549" mass="61578">MIILCLIFFAVAIAMKSQIHEAEYHFRPLENLFRFEEVAVVTSEQQCNDLARMLIVENFSVSVLAYAMQLCLFFTAPQRGGFGGSSTAVFVDAQAPNEDSSCHVIDPFEDYKISYIHDDPNKQFVGKCVYEKLYGTPFNSVALPGEIITMMRFVNDSDGEELAKLSHLLKVHNYTTYAISKSIAECNRIESPRLVISEELNWMFDPSDSFRPLDEGERYTIEIGEMGDGIAAGKSGFSDGSFIADTLPPLCIDNLTAKIVEYAEHMYKIEKATGWRINGGRKFGNYRLCMPAPYREALAKADEETTHNEGDGEVTGRILTITEILTKLCANVKKMKGSMKQHPSFKNYSNSGRLELNAEERKNEGPWQANMFVIISRKEKKAIAYSGTLGRFFGSKIQSGSFYFLNNILAEVKDENNKTDPFVRLLPAILYTKNEISLALATHGGSTRHSLSLPRTIYMLVLKQKFNVSISESAGYPLAFPSTENFDLNNIIVMKDRVPYVERLHRLYVVKDTKLNLPDELVAIESVDGSLLAAHANHLGEDYNLPAGF</sequence>
<dbReference type="Proteomes" id="UP000024635">
    <property type="component" value="Unassembled WGS sequence"/>
</dbReference>